<dbReference type="Pfam" id="PF01344">
    <property type="entry name" value="Kelch_1"/>
    <property type="match status" value="2"/>
</dbReference>
<protein>
    <submittedName>
        <fullName evidence="3">Uncharacterized protein</fullName>
    </submittedName>
</protein>
<dbReference type="SMART" id="SM00612">
    <property type="entry name" value="Kelch"/>
    <property type="match status" value="2"/>
</dbReference>
<dbReference type="InterPro" id="IPR006652">
    <property type="entry name" value="Kelch_1"/>
</dbReference>
<dbReference type="PANTHER" id="PTHR46344">
    <property type="entry name" value="OS02G0202900 PROTEIN"/>
    <property type="match status" value="1"/>
</dbReference>
<sequence>VMGGLDGSNPVRSVERYDPRTNQWETAPEMFKPRYACAVAVQEGQIIVFGGELTPGPATMERYDPGARRWELLPAARSASGRAPGAGSAVALDSAGRFAYCLGGLGLSGQALNVAEGLALEPLLAAPAEEEAVPAAPDWSALPPMPTSRHLASVAAFRGGAVAVGGKGADFEASADVDFYDPDAGRWQALPALPSPRLRAAAASGHL</sequence>
<dbReference type="InterPro" id="IPR011043">
    <property type="entry name" value="Gal_Oxase/kelch_b-propeller"/>
</dbReference>
<keyword evidence="2" id="KW-0677">Repeat</keyword>
<evidence type="ECO:0000256" key="2">
    <source>
        <dbReference type="ARBA" id="ARBA00022737"/>
    </source>
</evidence>
<gene>
    <name evidence="3" type="ORF">PCOR1329_LOCUS55227</name>
</gene>
<evidence type="ECO:0000313" key="3">
    <source>
        <dbReference type="EMBL" id="CAK0868638.1"/>
    </source>
</evidence>
<proteinExistence type="predicted"/>
<comment type="caution">
    <text evidence="3">The sequence shown here is derived from an EMBL/GenBank/DDBJ whole genome shotgun (WGS) entry which is preliminary data.</text>
</comment>
<accession>A0ABN9V6V5</accession>
<dbReference type="Proteomes" id="UP001189429">
    <property type="component" value="Unassembled WGS sequence"/>
</dbReference>
<evidence type="ECO:0000313" key="4">
    <source>
        <dbReference type="Proteomes" id="UP001189429"/>
    </source>
</evidence>
<name>A0ABN9V6V5_9DINO</name>
<keyword evidence="1" id="KW-0880">Kelch repeat</keyword>
<dbReference type="InterPro" id="IPR015915">
    <property type="entry name" value="Kelch-typ_b-propeller"/>
</dbReference>
<keyword evidence="4" id="KW-1185">Reference proteome</keyword>
<dbReference type="EMBL" id="CAUYUJ010016767">
    <property type="protein sequence ID" value="CAK0868638.1"/>
    <property type="molecule type" value="Genomic_DNA"/>
</dbReference>
<feature type="non-terminal residue" evidence="3">
    <location>
        <position position="1"/>
    </location>
</feature>
<reference evidence="3" key="1">
    <citation type="submission" date="2023-10" db="EMBL/GenBank/DDBJ databases">
        <authorList>
            <person name="Chen Y."/>
            <person name="Shah S."/>
            <person name="Dougan E. K."/>
            <person name="Thang M."/>
            <person name="Chan C."/>
        </authorList>
    </citation>
    <scope>NUCLEOTIDE SEQUENCE [LARGE SCALE GENOMIC DNA]</scope>
</reference>
<dbReference type="Gene3D" id="2.120.10.80">
    <property type="entry name" value="Kelch-type beta propeller"/>
    <property type="match status" value="2"/>
</dbReference>
<evidence type="ECO:0000256" key="1">
    <source>
        <dbReference type="ARBA" id="ARBA00022441"/>
    </source>
</evidence>
<dbReference type="SUPFAM" id="SSF50965">
    <property type="entry name" value="Galactose oxidase, central domain"/>
    <property type="match status" value="1"/>
</dbReference>
<organism evidence="3 4">
    <name type="scientific">Prorocentrum cordatum</name>
    <dbReference type="NCBI Taxonomy" id="2364126"/>
    <lineage>
        <taxon>Eukaryota</taxon>
        <taxon>Sar</taxon>
        <taxon>Alveolata</taxon>
        <taxon>Dinophyceae</taxon>
        <taxon>Prorocentrales</taxon>
        <taxon>Prorocentraceae</taxon>
        <taxon>Prorocentrum</taxon>
    </lineage>
</organism>
<dbReference type="PANTHER" id="PTHR46344:SF27">
    <property type="entry name" value="KELCH REPEAT SUPERFAMILY PROTEIN"/>
    <property type="match status" value="1"/>
</dbReference>